<dbReference type="PRINTS" id="PR00320">
    <property type="entry name" value="GPROTEINBRPT"/>
</dbReference>
<evidence type="ECO:0000256" key="1">
    <source>
        <dbReference type="ARBA" id="ARBA00004906"/>
    </source>
</evidence>
<reference evidence="8" key="1">
    <citation type="submission" date="2021-01" db="EMBL/GenBank/DDBJ databases">
        <authorList>
            <person name="Eckstrom K.M.E."/>
        </authorList>
    </citation>
    <scope>NUCLEOTIDE SEQUENCE</scope>
    <source>
        <strain evidence="8">UVCC 0001</strain>
    </source>
</reference>
<dbReference type="PANTHER" id="PTHR22852">
    <property type="entry name" value="LETHAL 2 DENTICLELESS PROTEIN RETINOIC ACID-REGULATED NUCLEAR MATRIX-ASSOCIATED PROTEIN"/>
    <property type="match status" value="1"/>
</dbReference>
<dbReference type="Pfam" id="PF00400">
    <property type="entry name" value="WD40"/>
    <property type="match status" value="4"/>
</dbReference>
<dbReference type="Gene3D" id="2.130.10.10">
    <property type="entry name" value="YVTN repeat-like/Quinoprotein amine dehydrogenase"/>
    <property type="match status" value="2"/>
</dbReference>
<evidence type="ECO:0000256" key="6">
    <source>
        <dbReference type="PROSITE-ProRule" id="PRU00221"/>
    </source>
</evidence>
<dbReference type="InterPro" id="IPR036322">
    <property type="entry name" value="WD40_repeat_dom_sf"/>
</dbReference>
<comment type="pathway">
    <text evidence="1">Protein modification; protein ubiquitination.</text>
</comment>
<feature type="region of interest" description="Disordered" evidence="7">
    <location>
        <begin position="306"/>
        <end position="331"/>
    </location>
</feature>
<comment type="caution">
    <text evidence="8">The sequence shown here is derived from an EMBL/GenBank/DDBJ whole genome shotgun (WGS) entry which is preliminary data.</text>
</comment>
<comment type="similarity">
    <text evidence="5">Belongs to the WD repeat cdt2 family.</text>
</comment>
<dbReference type="SMART" id="SM00320">
    <property type="entry name" value="WD40"/>
    <property type="match status" value="4"/>
</dbReference>
<dbReference type="EMBL" id="JASFZW010000004">
    <property type="protein sequence ID" value="KAK2078655.1"/>
    <property type="molecule type" value="Genomic_DNA"/>
</dbReference>
<feature type="repeat" description="WD" evidence="6">
    <location>
        <begin position="197"/>
        <end position="227"/>
    </location>
</feature>
<keyword evidence="2 6" id="KW-0853">WD repeat</keyword>
<dbReference type="InterPro" id="IPR001680">
    <property type="entry name" value="WD40_rpt"/>
</dbReference>
<dbReference type="AlphaFoldDB" id="A0AAD9IK30"/>
<dbReference type="Proteomes" id="UP001255856">
    <property type="component" value="Unassembled WGS sequence"/>
</dbReference>
<dbReference type="InterPro" id="IPR051865">
    <property type="entry name" value="WD-repeat_CDT2_adapter"/>
</dbReference>
<evidence type="ECO:0000256" key="7">
    <source>
        <dbReference type="SAM" id="MobiDB-lite"/>
    </source>
</evidence>
<dbReference type="InterPro" id="IPR015943">
    <property type="entry name" value="WD40/YVTN_repeat-like_dom_sf"/>
</dbReference>
<sequence length="444" mass="45785">MGAEDDAWMLAASGDQTISLWDTGVARQLGVFAGHTGSVKTVDPHPVSASVFASGARDGQLAVWDARAGRSAGASTSYGGSTAAPWPLAAWMGWSSSGTCAAAGAAGAGAGGAGAVAALEAAAWSIDFLEASALPGALCVPQQKQHGITSLALHPDGTRLLVSLTGGHLLLYDTARPRAPTDWLSGHLCHSFYVKAAFSPDGACVASGSSDNSVCVWDLDARRHREAALGHARGAPCQPARLAGHEGEVTAVAWCPSDPDCLVSAGDDAALRVWRRGPPRQAPERPADVRPLDEEGDRAVIAALGTPLRAGPGPAPFTNASTPASAMQTPRRPRAVLAAYFSAPRPQALTAGQLRPEGPPGPASENAPTTPLHAAHSNNEAPRSPFSQGRLPFPPLATTTGRKRARQASITSFFQSPMRPFADLTNQLDEAGCPPPNPRRVTFG</sequence>
<keyword evidence="9" id="KW-1185">Reference proteome</keyword>
<keyword evidence="4" id="KW-0833">Ubl conjugation pathway</keyword>
<dbReference type="PROSITE" id="PS50294">
    <property type="entry name" value="WD_REPEATS_REGION"/>
    <property type="match status" value="2"/>
</dbReference>
<name>A0AAD9IK30_PROWI</name>
<evidence type="ECO:0000313" key="9">
    <source>
        <dbReference type="Proteomes" id="UP001255856"/>
    </source>
</evidence>
<dbReference type="GO" id="GO:0005634">
    <property type="term" value="C:nucleus"/>
    <property type="evidence" value="ECO:0007669"/>
    <property type="project" value="TreeGrafter"/>
</dbReference>
<evidence type="ECO:0000256" key="5">
    <source>
        <dbReference type="ARBA" id="ARBA00038344"/>
    </source>
</evidence>
<dbReference type="InterPro" id="IPR019775">
    <property type="entry name" value="WD40_repeat_CS"/>
</dbReference>
<feature type="repeat" description="WD" evidence="6">
    <location>
        <begin position="32"/>
        <end position="74"/>
    </location>
</feature>
<evidence type="ECO:0000256" key="4">
    <source>
        <dbReference type="ARBA" id="ARBA00022786"/>
    </source>
</evidence>
<dbReference type="GO" id="GO:0030674">
    <property type="term" value="F:protein-macromolecule adaptor activity"/>
    <property type="evidence" value="ECO:0007669"/>
    <property type="project" value="TreeGrafter"/>
</dbReference>
<feature type="region of interest" description="Disordered" evidence="7">
    <location>
        <begin position="350"/>
        <end position="407"/>
    </location>
</feature>
<feature type="compositionally biased region" description="Polar residues" evidence="7">
    <location>
        <begin position="318"/>
        <end position="328"/>
    </location>
</feature>
<feature type="repeat" description="WD" evidence="6">
    <location>
        <begin position="242"/>
        <end position="274"/>
    </location>
</feature>
<dbReference type="GO" id="GO:0043161">
    <property type="term" value="P:proteasome-mediated ubiquitin-dependent protein catabolic process"/>
    <property type="evidence" value="ECO:0007669"/>
    <property type="project" value="TreeGrafter"/>
</dbReference>
<dbReference type="PROSITE" id="PS50082">
    <property type="entry name" value="WD_REPEATS_2"/>
    <property type="match status" value="3"/>
</dbReference>
<proteinExistence type="inferred from homology"/>
<organism evidence="8 9">
    <name type="scientific">Prototheca wickerhamii</name>
    <dbReference type="NCBI Taxonomy" id="3111"/>
    <lineage>
        <taxon>Eukaryota</taxon>
        <taxon>Viridiplantae</taxon>
        <taxon>Chlorophyta</taxon>
        <taxon>core chlorophytes</taxon>
        <taxon>Trebouxiophyceae</taxon>
        <taxon>Chlorellales</taxon>
        <taxon>Chlorellaceae</taxon>
        <taxon>Prototheca</taxon>
    </lineage>
</organism>
<feature type="compositionally biased region" description="Polar residues" evidence="7">
    <location>
        <begin position="376"/>
        <end position="387"/>
    </location>
</feature>
<dbReference type="PANTHER" id="PTHR22852:SF0">
    <property type="entry name" value="DENTICLELESS PROTEIN HOMOLOG"/>
    <property type="match status" value="1"/>
</dbReference>
<evidence type="ECO:0000313" key="8">
    <source>
        <dbReference type="EMBL" id="KAK2078655.1"/>
    </source>
</evidence>
<gene>
    <name evidence="8" type="ORF">QBZ16_003495</name>
</gene>
<dbReference type="InterPro" id="IPR020472">
    <property type="entry name" value="WD40_PAC1"/>
</dbReference>
<keyword evidence="3" id="KW-0677">Repeat</keyword>
<evidence type="ECO:0000256" key="2">
    <source>
        <dbReference type="ARBA" id="ARBA00022574"/>
    </source>
</evidence>
<protein>
    <submittedName>
        <fullName evidence="8">Uncharacterized protein</fullName>
    </submittedName>
</protein>
<dbReference type="PROSITE" id="PS00678">
    <property type="entry name" value="WD_REPEATS_1"/>
    <property type="match status" value="1"/>
</dbReference>
<accession>A0AAD9IK30</accession>
<evidence type="ECO:0000256" key="3">
    <source>
        <dbReference type="ARBA" id="ARBA00022737"/>
    </source>
</evidence>
<dbReference type="SUPFAM" id="SSF50978">
    <property type="entry name" value="WD40 repeat-like"/>
    <property type="match status" value="1"/>
</dbReference>